<keyword evidence="3" id="KW-0813">Transport</keyword>
<dbReference type="PANTHER" id="PTHR23502:SF132">
    <property type="entry name" value="POLYAMINE TRANSPORTER 2-RELATED"/>
    <property type="match status" value="1"/>
</dbReference>
<protein>
    <submittedName>
        <fullName evidence="10">Bcr/CflA family efflux MFS transporter</fullName>
    </submittedName>
</protein>
<evidence type="ECO:0000256" key="7">
    <source>
        <dbReference type="ARBA" id="ARBA00023136"/>
    </source>
</evidence>
<dbReference type="GO" id="GO:0005886">
    <property type="term" value="C:plasma membrane"/>
    <property type="evidence" value="ECO:0007669"/>
    <property type="project" value="UniProtKB-SubCell"/>
</dbReference>
<feature type="transmembrane region" description="Helical" evidence="8">
    <location>
        <begin position="275"/>
        <end position="295"/>
    </location>
</feature>
<dbReference type="InterPro" id="IPR036259">
    <property type="entry name" value="MFS_trans_sf"/>
</dbReference>
<accession>A0A3Q9IQ07</accession>
<dbReference type="KEGG" id="buy:D8S85_16625"/>
<dbReference type="OrthoDB" id="9807274at2"/>
<dbReference type="PROSITE" id="PS50850">
    <property type="entry name" value="MFS"/>
    <property type="match status" value="1"/>
</dbReference>
<evidence type="ECO:0000256" key="2">
    <source>
        <dbReference type="ARBA" id="ARBA00006236"/>
    </source>
</evidence>
<feature type="transmembrane region" description="Helical" evidence="8">
    <location>
        <begin position="213"/>
        <end position="232"/>
    </location>
</feature>
<keyword evidence="6 8" id="KW-1133">Transmembrane helix</keyword>
<comment type="similarity">
    <text evidence="2">Belongs to the major facilitator superfamily. Bcr/CmlA family.</text>
</comment>
<evidence type="ECO:0000256" key="8">
    <source>
        <dbReference type="SAM" id="Phobius"/>
    </source>
</evidence>
<dbReference type="InterPro" id="IPR011701">
    <property type="entry name" value="MFS"/>
</dbReference>
<feature type="transmembrane region" description="Helical" evidence="8">
    <location>
        <begin position="247"/>
        <end position="268"/>
    </location>
</feature>
<dbReference type="GO" id="GO:0042910">
    <property type="term" value="F:xenobiotic transmembrane transporter activity"/>
    <property type="evidence" value="ECO:0007669"/>
    <property type="project" value="InterPro"/>
</dbReference>
<evidence type="ECO:0000256" key="5">
    <source>
        <dbReference type="ARBA" id="ARBA00022692"/>
    </source>
</evidence>
<dbReference type="PROSITE" id="PS00216">
    <property type="entry name" value="SUGAR_TRANSPORT_1"/>
    <property type="match status" value="1"/>
</dbReference>
<dbReference type="Pfam" id="PF07690">
    <property type="entry name" value="MFS_1"/>
    <property type="match status" value="1"/>
</dbReference>
<dbReference type="EMBL" id="CP032819">
    <property type="protein sequence ID" value="AZS31019.1"/>
    <property type="molecule type" value="Genomic_DNA"/>
</dbReference>
<dbReference type="InterPro" id="IPR020846">
    <property type="entry name" value="MFS_dom"/>
</dbReference>
<gene>
    <name evidence="10" type="ORF">D8S85_16625</name>
</gene>
<dbReference type="Gene3D" id="1.20.1720.10">
    <property type="entry name" value="Multidrug resistance protein D"/>
    <property type="match status" value="1"/>
</dbReference>
<feature type="transmembrane region" description="Helical" evidence="8">
    <location>
        <begin position="76"/>
        <end position="95"/>
    </location>
</feature>
<evidence type="ECO:0000313" key="10">
    <source>
        <dbReference type="EMBL" id="AZS31019.1"/>
    </source>
</evidence>
<feature type="transmembrane region" description="Helical" evidence="8">
    <location>
        <begin position="301"/>
        <end position="327"/>
    </location>
</feature>
<organism evidence="10 11">
    <name type="scientific">Butyricimonas faecalis</name>
    <dbReference type="NCBI Taxonomy" id="2093856"/>
    <lineage>
        <taxon>Bacteria</taxon>
        <taxon>Pseudomonadati</taxon>
        <taxon>Bacteroidota</taxon>
        <taxon>Bacteroidia</taxon>
        <taxon>Bacteroidales</taxon>
        <taxon>Odoribacteraceae</taxon>
        <taxon>Butyricimonas</taxon>
    </lineage>
</organism>
<evidence type="ECO:0000313" key="11">
    <source>
        <dbReference type="Proteomes" id="UP000270673"/>
    </source>
</evidence>
<feature type="domain" description="Major facilitator superfamily (MFS) profile" evidence="9">
    <location>
        <begin position="7"/>
        <end position="388"/>
    </location>
</feature>
<dbReference type="InterPro" id="IPR005829">
    <property type="entry name" value="Sugar_transporter_CS"/>
</dbReference>
<keyword evidence="7 8" id="KW-0472">Membrane</keyword>
<evidence type="ECO:0000259" key="9">
    <source>
        <dbReference type="PROSITE" id="PS50850"/>
    </source>
</evidence>
<sequence length="389" mass="42752">MEQKNSKIYILIVVGMVSALGPFVTDFYLPAFPSLVTYFDTTASQVQLSLTFSMIGLAVGQIFLGPLSDKFGRKRPLVISMFFFVLSSVACVFSPSIEIFILARFIQGFSGAGGIVISKSIATDLYGGKDLAKFFSMLACVQGLAPICAPVLGGLLLMVTNWRGIFGLLVLIGLLLLSVLFRFHDSLSKENRLPGELKERFVYYKEVLWHRKFMYFVLIQVLGMGVMFSYIASSPFVFQEHYHLSPVMYSICFACNAVAIMLGSLSVVRFRSNEHALRVGVCGFMFLCCCTGAALCLELSVIIIEIVFFLFLFFLGIILPTSTTLALNLERQNSGTASAILGFLTFLGGGIVSPLTGIGNILYSTSAIMFVCCVLILVCTWRVLKMTRA</sequence>
<dbReference type="Proteomes" id="UP000270673">
    <property type="component" value="Chromosome"/>
</dbReference>
<name>A0A3Q9IQ07_9BACT</name>
<feature type="transmembrane region" description="Helical" evidence="8">
    <location>
        <begin position="165"/>
        <end position="183"/>
    </location>
</feature>
<comment type="subcellular location">
    <subcellularLocation>
        <location evidence="1">Cell membrane</location>
        <topology evidence="1">Multi-pass membrane protein</topology>
    </subcellularLocation>
</comment>
<proteinExistence type="inferred from homology"/>
<dbReference type="AlphaFoldDB" id="A0A3Q9IQ07"/>
<dbReference type="CDD" id="cd17320">
    <property type="entry name" value="MFS_MdfA_MDR_like"/>
    <property type="match status" value="1"/>
</dbReference>
<evidence type="ECO:0000256" key="1">
    <source>
        <dbReference type="ARBA" id="ARBA00004651"/>
    </source>
</evidence>
<dbReference type="RefSeq" id="WP_106481415.1">
    <property type="nucleotide sequence ID" value="NZ_CP032819.1"/>
</dbReference>
<evidence type="ECO:0000256" key="3">
    <source>
        <dbReference type="ARBA" id="ARBA00022448"/>
    </source>
</evidence>
<keyword evidence="5 8" id="KW-0812">Transmembrane</keyword>
<feature type="transmembrane region" description="Helical" evidence="8">
    <location>
        <begin position="361"/>
        <end position="384"/>
    </location>
</feature>
<evidence type="ECO:0000256" key="4">
    <source>
        <dbReference type="ARBA" id="ARBA00022475"/>
    </source>
</evidence>
<dbReference type="InterPro" id="IPR004812">
    <property type="entry name" value="Efflux_drug-R_Bcr/CmlA"/>
</dbReference>
<feature type="transmembrane region" description="Helical" evidence="8">
    <location>
        <begin position="339"/>
        <end position="355"/>
    </location>
</feature>
<evidence type="ECO:0000256" key="6">
    <source>
        <dbReference type="ARBA" id="ARBA00022989"/>
    </source>
</evidence>
<reference evidence="10 11" key="1">
    <citation type="submission" date="2018-10" db="EMBL/GenBank/DDBJ databases">
        <title>Butyricimonas faecalis sp. nov., isolated from human faeces and emended description of the genus Butyricimonas.</title>
        <authorList>
            <person name="Le Roy T."/>
            <person name="Van der Smissen P."/>
            <person name="Paquot A."/>
            <person name="Delzenne N."/>
            <person name="Muccioli G."/>
            <person name="Collet J.-F."/>
            <person name="Cani P.D."/>
        </authorList>
    </citation>
    <scope>NUCLEOTIDE SEQUENCE [LARGE SCALE GENOMIC DNA]</scope>
    <source>
        <strain evidence="10 11">H184</strain>
    </source>
</reference>
<dbReference type="NCBIfam" id="TIGR00710">
    <property type="entry name" value="efflux_Bcr_CflA"/>
    <property type="match status" value="1"/>
</dbReference>
<dbReference type="GO" id="GO:1990961">
    <property type="term" value="P:xenobiotic detoxification by transmembrane export across the plasma membrane"/>
    <property type="evidence" value="ECO:0007669"/>
    <property type="project" value="InterPro"/>
</dbReference>
<keyword evidence="11" id="KW-1185">Reference proteome</keyword>
<dbReference type="PANTHER" id="PTHR23502">
    <property type="entry name" value="MAJOR FACILITATOR SUPERFAMILY"/>
    <property type="match status" value="1"/>
</dbReference>
<feature type="transmembrane region" description="Helical" evidence="8">
    <location>
        <begin position="7"/>
        <end position="25"/>
    </location>
</feature>
<dbReference type="SUPFAM" id="SSF103473">
    <property type="entry name" value="MFS general substrate transporter"/>
    <property type="match status" value="1"/>
</dbReference>
<feature type="transmembrane region" description="Helical" evidence="8">
    <location>
        <begin position="45"/>
        <end position="64"/>
    </location>
</feature>
<keyword evidence="4" id="KW-1003">Cell membrane</keyword>